<accession>A0A914DH60</accession>
<name>A0A914DH60_9BILA</name>
<dbReference type="WBParaSite" id="ACRNAN_scaffold2718.g32971.t3">
    <property type="protein sequence ID" value="ACRNAN_scaffold2718.g32971.t3"/>
    <property type="gene ID" value="ACRNAN_scaffold2718.g32971"/>
</dbReference>
<organism evidence="2 3">
    <name type="scientific">Acrobeloides nanus</name>
    <dbReference type="NCBI Taxonomy" id="290746"/>
    <lineage>
        <taxon>Eukaryota</taxon>
        <taxon>Metazoa</taxon>
        <taxon>Ecdysozoa</taxon>
        <taxon>Nematoda</taxon>
        <taxon>Chromadorea</taxon>
        <taxon>Rhabditida</taxon>
        <taxon>Tylenchina</taxon>
        <taxon>Cephalobomorpha</taxon>
        <taxon>Cephaloboidea</taxon>
        <taxon>Cephalobidae</taxon>
        <taxon>Acrobeloides</taxon>
    </lineage>
</organism>
<reference evidence="3" key="1">
    <citation type="submission" date="2022-11" db="UniProtKB">
        <authorList>
            <consortium name="WormBaseParasite"/>
        </authorList>
    </citation>
    <scope>IDENTIFICATION</scope>
</reference>
<feature type="region of interest" description="Disordered" evidence="1">
    <location>
        <begin position="174"/>
        <end position="226"/>
    </location>
</feature>
<evidence type="ECO:0000313" key="3">
    <source>
        <dbReference type="WBParaSite" id="ACRNAN_scaffold2718.g32971.t3"/>
    </source>
</evidence>
<evidence type="ECO:0000313" key="2">
    <source>
        <dbReference type="Proteomes" id="UP000887540"/>
    </source>
</evidence>
<dbReference type="Proteomes" id="UP000887540">
    <property type="component" value="Unplaced"/>
</dbReference>
<keyword evidence="2" id="KW-1185">Reference proteome</keyword>
<sequence length="331" mass="37057">MQVWKDITDELNATYTTSFSVEQYKKKLQNVQCTSRQKLQTGRGRWFRPGKNTRVGPGSRFSAAESEFIRLFEDHNGVFDSFRHDSGASSVDVMADSDPSNIKVEDFLSSLGFNNFNTSIFDSTTTPNGDSNGDEGENFNKQLLTKLGQLGQQILEQHGSFAALNVQPVLNNDPAESAQISPATSSSNDPVVTSENSRKRENPTQDLIPYKNGLAQTPHEPSNQILLKRRRKAVPVENGHHDDSWKNELLEVQKKILENQEKILKSLDERPKEVLKKEEDVLKKVPNPSYEENKLNALFSLGNKLDRLCDVVSSLEKTIQSAAGRIVPSEP</sequence>
<proteinExistence type="predicted"/>
<dbReference type="AlphaFoldDB" id="A0A914DH60"/>
<feature type="compositionally biased region" description="Polar residues" evidence="1">
    <location>
        <begin position="178"/>
        <end position="195"/>
    </location>
</feature>
<evidence type="ECO:0000256" key="1">
    <source>
        <dbReference type="SAM" id="MobiDB-lite"/>
    </source>
</evidence>
<protein>
    <submittedName>
        <fullName evidence="3">Uncharacterized protein</fullName>
    </submittedName>
</protein>